<reference evidence="1 2" key="1">
    <citation type="submission" date="2021-08" db="EMBL/GenBank/DDBJ databases">
        <title>Draft genome sequence of Spirulina subsalsa with high tolerance to salinity and hype-accumulation of phycocyanin.</title>
        <authorList>
            <person name="Pei H."/>
            <person name="Jiang L."/>
        </authorList>
    </citation>
    <scope>NUCLEOTIDE SEQUENCE [LARGE SCALE GENOMIC DNA]</scope>
    <source>
        <strain evidence="1 2">FACHB-351</strain>
    </source>
</reference>
<evidence type="ECO:0000313" key="1">
    <source>
        <dbReference type="EMBL" id="MCW6035749.1"/>
    </source>
</evidence>
<accession>A0ABT3L2M9</accession>
<protein>
    <submittedName>
        <fullName evidence="1">Uncharacterized protein</fullName>
    </submittedName>
</protein>
<keyword evidence="2" id="KW-1185">Reference proteome</keyword>
<gene>
    <name evidence="1" type="ORF">K4A83_05605</name>
</gene>
<name>A0ABT3L2M9_9CYAN</name>
<proteinExistence type="predicted"/>
<dbReference type="RefSeq" id="WP_265263464.1">
    <property type="nucleotide sequence ID" value="NZ_JAIHOM010000019.1"/>
</dbReference>
<sequence>MKNTTQFQEIAAEVQLFNDIEQKEKFVFVVGALVSRLISLQKGAEIMEMEQEMLLKILQMMSIDFSYLTPEDIKIEKTW</sequence>
<organism evidence="1 2">
    <name type="scientific">Spirulina subsalsa FACHB-351</name>
    <dbReference type="NCBI Taxonomy" id="234711"/>
    <lineage>
        <taxon>Bacteria</taxon>
        <taxon>Bacillati</taxon>
        <taxon>Cyanobacteriota</taxon>
        <taxon>Cyanophyceae</taxon>
        <taxon>Spirulinales</taxon>
        <taxon>Spirulinaceae</taxon>
        <taxon>Spirulina</taxon>
    </lineage>
</organism>
<dbReference type="EMBL" id="JAIHOM010000019">
    <property type="protein sequence ID" value="MCW6035749.1"/>
    <property type="molecule type" value="Genomic_DNA"/>
</dbReference>
<dbReference type="Proteomes" id="UP001526426">
    <property type="component" value="Unassembled WGS sequence"/>
</dbReference>
<comment type="caution">
    <text evidence="1">The sequence shown here is derived from an EMBL/GenBank/DDBJ whole genome shotgun (WGS) entry which is preliminary data.</text>
</comment>
<evidence type="ECO:0000313" key="2">
    <source>
        <dbReference type="Proteomes" id="UP001526426"/>
    </source>
</evidence>